<protein>
    <recommendedName>
        <fullName evidence="3">VOC domain-containing protein</fullName>
    </recommendedName>
</protein>
<evidence type="ECO:0000313" key="1">
    <source>
        <dbReference type="EMBL" id="KAK5701615.1"/>
    </source>
</evidence>
<dbReference type="EMBL" id="JAVRQU010000006">
    <property type="protein sequence ID" value="KAK5701615.1"/>
    <property type="molecule type" value="Genomic_DNA"/>
</dbReference>
<dbReference type="AlphaFoldDB" id="A0AAN7W8J7"/>
<organism evidence="1 2">
    <name type="scientific">Elasticomyces elasticus</name>
    <dbReference type="NCBI Taxonomy" id="574655"/>
    <lineage>
        <taxon>Eukaryota</taxon>
        <taxon>Fungi</taxon>
        <taxon>Dikarya</taxon>
        <taxon>Ascomycota</taxon>
        <taxon>Pezizomycotina</taxon>
        <taxon>Dothideomycetes</taxon>
        <taxon>Dothideomycetidae</taxon>
        <taxon>Mycosphaerellales</taxon>
        <taxon>Teratosphaeriaceae</taxon>
        <taxon>Elasticomyces</taxon>
    </lineage>
</organism>
<dbReference type="Proteomes" id="UP001310594">
    <property type="component" value="Unassembled WGS sequence"/>
</dbReference>
<proteinExistence type="predicted"/>
<dbReference type="InterPro" id="IPR029068">
    <property type="entry name" value="Glyas_Bleomycin-R_OHBP_Dase"/>
</dbReference>
<dbReference type="Gene3D" id="3.10.180.10">
    <property type="entry name" value="2,3-Dihydroxybiphenyl 1,2-Dioxygenase, domain 1"/>
    <property type="match status" value="1"/>
</dbReference>
<evidence type="ECO:0008006" key="3">
    <source>
        <dbReference type="Google" id="ProtNLM"/>
    </source>
</evidence>
<dbReference type="PANTHER" id="PTHR35006:SF2">
    <property type="entry name" value="GLYOXALASE FAMILY PROTEIN (AFU_ORTHOLOGUE AFUA_5G14830)"/>
    <property type="match status" value="1"/>
</dbReference>
<name>A0AAN7W8J7_9PEZI</name>
<accession>A0AAN7W8J7</accession>
<sequence length="135" mass="14916">MPIDHTSVTVPLSKFDAFKTFMLAALQPLGTRVLMDFSQYNSVGLGESLLPYFWIQGLELDDAGEAVALKMLRKTHLAFTADSPDQVLKFYEAALKAGATDNGGPDPRPQYGEKYYAAFVTEPIFGFNLEVVCRT</sequence>
<evidence type="ECO:0000313" key="2">
    <source>
        <dbReference type="Proteomes" id="UP001310594"/>
    </source>
</evidence>
<reference evidence="1" key="1">
    <citation type="submission" date="2023-08" db="EMBL/GenBank/DDBJ databases">
        <title>Black Yeasts Isolated from many extreme environments.</title>
        <authorList>
            <person name="Coleine C."/>
            <person name="Stajich J.E."/>
            <person name="Selbmann L."/>
        </authorList>
    </citation>
    <scope>NUCLEOTIDE SEQUENCE</scope>
    <source>
        <strain evidence="1">CCFEE 5810</strain>
    </source>
</reference>
<gene>
    <name evidence="1" type="ORF">LTR97_004431</name>
</gene>
<dbReference type="CDD" id="cd07262">
    <property type="entry name" value="VOC_like"/>
    <property type="match status" value="1"/>
</dbReference>
<dbReference type="PANTHER" id="PTHR35006">
    <property type="entry name" value="GLYOXALASE FAMILY PROTEIN (AFU_ORTHOLOGUE AFUA_5G14830)"/>
    <property type="match status" value="1"/>
</dbReference>
<dbReference type="SUPFAM" id="SSF54593">
    <property type="entry name" value="Glyoxalase/Bleomycin resistance protein/Dihydroxybiphenyl dioxygenase"/>
    <property type="match status" value="1"/>
</dbReference>
<comment type="caution">
    <text evidence="1">The sequence shown here is derived from an EMBL/GenBank/DDBJ whole genome shotgun (WGS) entry which is preliminary data.</text>
</comment>